<evidence type="ECO:0000313" key="2">
    <source>
        <dbReference type="EMBL" id="KTB42942.1"/>
    </source>
</evidence>
<dbReference type="Proteomes" id="UP000054988">
    <property type="component" value="Unassembled WGS sequence"/>
</dbReference>
<feature type="chain" id="PRO_5006902339" evidence="1">
    <location>
        <begin position="19"/>
        <end position="41"/>
    </location>
</feature>
<organism evidence="2 3">
    <name type="scientific">Moniliophthora roreri</name>
    <name type="common">Frosty pod rot fungus</name>
    <name type="synonym">Monilia roreri</name>
    <dbReference type="NCBI Taxonomy" id="221103"/>
    <lineage>
        <taxon>Eukaryota</taxon>
        <taxon>Fungi</taxon>
        <taxon>Dikarya</taxon>
        <taxon>Basidiomycota</taxon>
        <taxon>Agaricomycotina</taxon>
        <taxon>Agaricomycetes</taxon>
        <taxon>Agaricomycetidae</taxon>
        <taxon>Agaricales</taxon>
        <taxon>Marasmiineae</taxon>
        <taxon>Marasmiaceae</taxon>
        <taxon>Moniliophthora</taxon>
    </lineage>
</organism>
<gene>
    <name evidence="2" type="ORF">WG66_4492</name>
</gene>
<name>A0A0W0G2X9_MONRR</name>
<dbReference type="EMBL" id="LATX01001272">
    <property type="protein sequence ID" value="KTB42942.1"/>
    <property type="molecule type" value="Genomic_DNA"/>
</dbReference>
<protein>
    <submittedName>
        <fullName evidence="2">Uncharacterized protein</fullName>
    </submittedName>
</protein>
<comment type="caution">
    <text evidence="2">The sequence shown here is derived from an EMBL/GenBank/DDBJ whole genome shotgun (WGS) entry which is preliminary data.</text>
</comment>
<reference evidence="2 3" key="1">
    <citation type="submission" date="2015-12" db="EMBL/GenBank/DDBJ databases">
        <title>Draft genome sequence of Moniliophthora roreri, the causal agent of frosty pod rot of cacao.</title>
        <authorList>
            <person name="Aime M.C."/>
            <person name="Diaz-Valderrama J.R."/>
            <person name="Kijpornyongpan T."/>
            <person name="Phillips-Mora W."/>
        </authorList>
    </citation>
    <scope>NUCLEOTIDE SEQUENCE [LARGE SCALE GENOMIC DNA]</scope>
    <source>
        <strain evidence="2 3">MCA 2952</strain>
    </source>
</reference>
<evidence type="ECO:0000313" key="3">
    <source>
        <dbReference type="Proteomes" id="UP000054988"/>
    </source>
</evidence>
<keyword evidence="1" id="KW-0732">Signal</keyword>
<evidence type="ECO:0000256" key="1">
    <source>
        <dbReference type="SAM" id="SignalP"/>
    </source>
</evidence>
<feature type="signal peptide" evidence="1">
    <location>
        <begin position="1"/>
        <end position="18"/>
    </location>
</feature>
<proteinExistence type="predicted"/>
<dbReference type="AlphaFoldDB" id="A0A0W0G2X9"/>
<accession>A0A0W0G2X9</accession>
<sequence length="41" mass="4386">MKSPIFFLVALLATIVAASPVAEVDTRAEVRKPTLYGADSH</sequence>